<organism evidence="3 4">
    <name type="scientific">Methanobacterium lacus (strain AL-21)</name>
    <dbReference type="NCBI Taxonomy" id="877455"/>
    <lineage>
        <taxon>Archaea</taxon>
        <taxon>Methanobacteriati</taxon>
        <taxon>Methanobacteriota</taxon>
        <taxon>Methanomada group</taxon>
        <taxon>Methanobacteria</taxon>
        <taxon>Methanobacteriales</taxon>
        <taxon>Methanobacteriaceae</taxon>
        <taxon>Methanobacterium</taxon>
    </lineage>
</organism>
<dbReference type="HOGENOM" id="CLU_457599_0_0_2"/>
<dbReference type="Pfam" id="PF01345">
    <property type="entry name" value="DUF11"/>
    <property type="match status" value="1"/>
</dbReference>
<dbReference type="SUPFAM" id="SSF51126">
    <property type="entry name" value="Pectin lyase-like"/>
    <property type="match status" value="1"/>
</dbReference>
<dbReference type="SMART" id="SM00710">
    <property type="entry name" value="PbH1"/>
    <property type="match status" value="7"/>
</dbReference>
<protein>
    <submittedName>
        <fullName evidence="3">Conserved repeat domain protein</fullName>
    </submittedName>
</protein>
<dbReference type="KEGG" id="mel:Metbo_2497"/>
<evidence type="ECO:0000259" key="1">
    <source>
        <dbReference type="Pfam" id="PF01345"/>
    </source>
</evidence>
<dbReference type="Gene3D" id="2.160.20.10">
    <property type="entry name" value="Single-stranded right-handed beta-helix, Pectin lyase-like"/>
    <property type="match status" value="1"/>
</dbReference>
<feature type="domain" description="DUF11" evidence="1">
    <location>
        <begin position="376"/>
        <end position="476"/>
    </location>
</feature>
<dbReference type="InterPro" id="IPR006626">
    <property type="entry name" value="PbH1"/>
</dbReference>
<keyword evidence="4" id="KW-1185">Reference proteome</keyword>
<dbReference type="GeneID" id="10278971"/>
<proteinExistence type="predicted"/>
<dbReference type="Proteomes" id="UP000007490">
    <property type="component" value="Chromosome"/>
</dbReference>
<sequence length="596" mass="62391" precursor="true">MKTKIATLMLFLVLATITVGTVTADPVSAAVIQIPAGANSTTIQALIDGANNNDTINFAPGTYNDIKIIINKTLNFVGNGAIINGVNESSTNIFTVTTNLDADASGSTFKEFEFNLLNSNVTVNGKLASTGYAINLDRVSNILIENVTSHNGKAAVYNGNAFNVLINNCTFTDAYGFCYGYHIMGGDNLTVTNSTISGCADGVSISSSATNVNIKDSLLLNNIYAAFWGGGVSNITFQNNTINGFYEGLGIEKSASQTYVINNTFINGWGNNSAQKASGDAIYIKNSYAHGPLSMIDDIQIIGNIFENIIGAAVGVDNQAGQGLFVGNGTGNSIVGVNNSVTNVSKGYVVLYSQGQNLNFTLDSSTPQAQPVFANLSISSASNNNTIKTGGSTTYTITVLNTGTGNATHVNVTNILNTLFFSSAQTYASIGNYANGIWNIGSLSAGNTASLVVTATALKSGTTSSQATVTSDTTTPVKAKTIQKTINKDVSVKIINSISTSNAKVGSYVFLRTNVTNSGKDTSDPMTFGMTLPSGVSTVSTNYPVQWNNKTKLWTLSVPSGKSIVLTTKVKVTTKGTKTVTFNNNGKKVTKSFKAT</sequence>
<dbReference type="AlphaFoldDB" id="F0T776"/>
<dbReference type="Pfam" id="PF13229">
    <property type="entry name" value="Beta_helix"/>
    <property type="match status" value="1"/>
</dbReference>
<reference evidence="3 4" key="2">
    <citation type="journal article" date="2014" name="Int. J. Syst. Evol. Microbiol.">
        <title>Methanobacterium paludis sp. nov. and a novel strain of Methanobacterium lacus isolated from northern peatlands.</title>
        <authorList>
            <person name="Cadillo-Quiroz H."/>
            <person name="Brauer S.L."/>
            <person name="Goodson N."/>
            <person name="Yavitt J.B."/>
            <person name="Zinder S.H."/>
        </authorList>
    </citation>
    <scope>NUCLEOTIDE SEQUENCE [LARGE SCALE GENOMIC DNA]</scope>
    <source>
        <strain evidence="3 4">AL-21</strain>
    </source>
</reference>
<dbReference type="OrthoDB" id="70978at2157"/>
<dbReference type="RefSeq" id="WP_013646061.1">
    <property type="nucleotide sequence ID" value="NC_015216.1"/>
</dbReference>
<dbReference type="Gene3D" id="2.60.40.10">
    <property type="entry name" value="Immunoglobulins"/>
    <property type="match status" value="1"/>
</dbReference>
<evidence type="ECO:0000313" key="4">
    <source>
        <dbReference type="Proteomes" id="UP000007490"/>
    </source>
</evidence>
<dbReference type="InterPro" id="IPR039448">
    <property type="entry name" value="Beta_helix"/>
</dbReference>
<name>F0T776_METLA</name>
<dbReference type="eggNOG" id="arCOG02519">
    <property type="taxonomic scope" value="Archaea"/>
</dbReference>
<dbReference type="InterPro" id="IPR012334">
    <property type="entry name" value="Pectin_lyas_fold"/>
</dbReference>
<feature type="domain" description="Right handed beta helix" evidence="2">
    <location>
        <begin position="119"/>
        <end position="265"/>
    </location>
</feature>
<evidence type="ECO:0000313" key="3">
    <source>
        <dbReference type="EMBL" id="ADZ10710.1"/>
    </source>
</evidence>
<evidence type="ECO:0000259" key="2">
    <source>
        <dbReference type="Pfam" id="PF13229"/>
    </source>
</evidence>
<dbReference type="eggNOG" id="arCOG07611">
    <property type="taxonomic scope" value="Archaea"/>
</dbReference>
<dbReference type="InterPro" id="IPR013783">
    <property type="entry name" value="Ig-like_fold"/>
</dbReference>
<dbReference type="STRING" id="877455.Metbo_2497"/>
<dbReference type="EMBL" id="CP002551">
    <property type="protein sequence ID" value="ADZ10710.1"/>
    <property type="molecule type" value="Genomic_DNA"/>
</dbReference>
<reference evidence="4" key="1">
    <citation type="submission" date="2011-02" db="EMBL/GenBank/DDBJ databases">
        <title>Complete sequence of Methanobacterium sp. AL-21.</title>
        <authorList>
            <consortium name="US DOE Joint Genome Institute"/>
            <person name="Lucas S."/>
            <person name="Copeland A."/>
            <person name="Lapidus A."/>
            <person name="Cheng J.-F."/>
            <person name="Goodwin L."/>
            <person name="Pitluck S."/>
            <person name="Chertkov O."/>
            <person name="Detter J.C."/>
            <person name="Han C."/>
            <person name="Tapia R."/>
            <person name="Land M."/>
            <person name="Hauser L."/>
            <person name="Kyrpides N."/>
            <person name="Ivanova N."/>
            <person name="Mikhailova N."/>
            <person name="Pagani I."/>
            <person name="Cadillo-Quiroz H."/>
            <person name="Imachi H."/>
            <person name="Zinder S."/>
            <person name="Liu W."/>
            <person name="Woyke T."/>
        </authorList>
    </citation>
    <scope>NUCLEOTIDE SEQUENCE [LARGE SCALE GENOMIC DNA]</scope>
    <source>
        <strain evidence="4">AL-21</strain>
    </source>
</reference>
<dbReference type="InterPro" id="IPR001434">
    <property type="entry name" value="OmcB-like_DUF11"/>
</dbReference>
<dbReference type="InterPro" id="IPR011050">
    <property type="entry name" value="Pectin_lyase_fold/virulence"/>
</dbReference>
<accession>F0T776</accession>
<gene>
    <name evidence="3" type="ordered locus">Metbo_2497</name>
</gene>